<keyword evidence="2" id="KW-0472">Membrane</keyword>
<sequence length="368" mass="41934">MNSIAPFNEVDRESDINAFKTISSVIPMIFAEVHVFRSLFVYLTMIAGNIVIYPFQLIKGIGNLNDPQYKYGLCIFICIVLTFVIPLLLGYDSEDSLDFVRTQKYYKIWAIYTLFFIIQRFLARVHVHTHKIIRGAIREGKSVFFPIVLHCISNFLILFSYNVYSSTYLAGLYGKKNIFISACLHIEAIIAKKYLPKVLDYPPQFTMPVERLVLLYSILLHVTMGNIRQLIPLIGFEYLFVFFKFFLTAISEDSTSVYQCLKIGADSAFYQFNHNDANIDDSIILNVPIEVFSISTLFLIAKGPTFNTISLLAGVIVFAIVGRLIVKLLCPKVKPVPPKVGKKDKKDKNKDKSKDKPSKDESDKPKTE</sequence>
<protein>
    <submittedName>
        <fullName evidence="3">Uncharacterized protein</fullName>
    </submittedName>
</protein>
<name>A0ABR2L9R7_9EUKA</name>
<comment type="caution">
    <text evidence="3">The sequence shown here is derived from an EMBL/GenBank/DDBJ whole genome shotgun (WGS) entry which is preliminary data.</text>
</comment>
<feature type="transmembrane region" description="Helical" evidence="2">
    <location>
        <begin position="106"/>
        <end position="123"/>
    </location>
</feature>
<organism evidence="3 4">
    <name type="scientific">Tritrichomonas musculus</name>
    <dbReference type="NCBI Taxonomy" id="1915356"/>
    <lineage>
        <taxon>Eukaryota</taxon>
        <taxon>Metamonada</taxon>
        <taxon>Parabasalia</taxon>
        <taxon>Tritrichomonadida</taxon>
        <taxon>Tritrichomonadidae</taxon>
        <taxon>Tritrichomonas</taxon>
    </lineage>
</organism>
<feature type="compositionally biased region" description="Basic and acidic residues" evidence="1">
    <location>
        <begin position="344"/>
        <end position="368"/>
    </location>
</feature>
<evidence type="ECO:0000256" key="2">
    <source>
        <dbReference type="SAM" id="Phobius"/>
    </source>
</evidence>
<keyword evidence="2" id="KW-1133">Transmembrane helix</keyword>
<accession>A0ABR2L9R7</accession>
<dbReference type="EMBL" id="JAPFFF010000001">
    <property type="protein sequence ID" value="KAK8900098.1"/>
    <property type="molecule type" value="Genomic_DNA"/>
</dbReference>
<evidence type="ECO:0000313" key="4">
    <source>
        <dbReference type="Proteomes" id="UP001470230"/>
    </source>
</evidence>
<feature type="transmembrane region" description="Helical" evidence="2">
    <location>
        <begin position="39"/>
        <end position="58"/>
    </location>
</feature>
<keyword evidence="2" id="KW-0812">Transmembrane</keyword>
<evidence type="ECO:0000313" key="3">
    <source>
        <dbReference type="EMBL" id="KAK8900098.1"/>
    </source>
</evidence>
<feature type="transmembrane region" description="Helical" evidence="2">
    <location>
        <begin position="306"/>
        <end position="326"/>
    </location>
</feature>
<feature type="region of interest" description="Disordered" evidence="1">
    <location>
        <begin position="334"/>
        <end position="368"/>
    </location>
</feature>
<proteinExistence type="predicted"/>
<feature type="transmembrane region" description="Helical" evidence="2">
    <location>
        <begin position="70"/>
        <end position="91"/>
    </location>
</feature>
<feature type="transmembrane region" description="Helical" evidence="2">
    <location>
        <begin position="230"/>
        <end position="250"/>
    </location>
</feature>
<reference evidence="3 4" key="1">
    <citation type="submission" date="2024-04" db="EMBL/GenBank/DDBJ databases">
        <title>Tritrichomonas musculus Genome.</title>
        <authorList>
            <person name="Alves-Ferreira E."/>
            <person name="Grigg M."/>
            <person name="Lorenzi H."/>
            <person name="Galac M."/>
        </authorList>
    </citation>
    <scope>NUCLEOTIDE SEQUENCE [LARGE SCALE GENOMIC DNA]</scope>
    <source>
        <strain evidence="3 4">EAF2021</strain>
    </source>
</reference>
<keyword evidence="4" id="KW-1185">Reference proteome</keyword>
<evidence type="ECO:0000256" key="1">
    <source>
        <dbReference type="SAM" id="MobiDB-lite"/>
    </source>
</evidence>
<dbReference type="Proteomes" id="UP001470230">
    <property type="component" value="Unassembled WGS sequence"/>
</dbReference>
<gene>
    <name evidence="3" type="ORF">M9Y10_002421</name>
</gene>
<feature type="transmembrane region" description="Helical" evidence="2">
    <location>
        <begin position="143"/>
        <end position="164"/>
    </location>
</feature>